<reference evidence="2" key="1">
    <citation type="submission" date="2020-10" db="EMBL/GenBank/DDBJ databases">
        <authorList>
            <person name="Gilroy R."/>
        </authorList>
    </citation>
    <scope>NUCLEOTIDE SEQUENCE</scope>
    <source>
        <strain evidence="2">ChiGjej2B2-16831</strain>
    </source>
</reference>
<reference evidence="2" key="2">
    <citation type="journal article" date="2021" name="PeerJ">
        <title>Extensive microbial diversity within the chicken gut microbiome revealed by metagenomics and culture.</title>
        <authorList>
            <person name="Gilroy R."/>
            <person name="Ravi A."/>
            <person name="Getino M."/>
            <person name="Pursley I."/>
            <person name="Horton D.L."/>
            <person name="Alikhan N.F."/>
            <person name="Baker D."/>
            <person name="Gharbi K."/>
            <person name="Hall N."/>
            <person name="Watson M."/>
            <person name="Adriaenssens E.M."/>
            <person name="Foster-Nyarko E."/>
            <person name="Jarju S."/>
            <person name="Secka A."/>
            <person name="Antonio M."/>
            <person name="Oren A."/>
            <person name="Chaudhuri R.R."/>
            <person name="La Ragione R."/>
            <person name="Hildebrand F."/>
            <person name="Pallen M.J."/>
        </authorList>
    </citation>
    <scope>NUCLEOTIDE SEQUENCE</scope>
    <source>
        <strain evidence="2">ChiGjej2B2-16831</strain>
    </source>
</reference>
<proteinExistence type="predicted"/>
<accession>A0A9D1N4E2</accession>
<dbReference type="PROSITE" id="PS51257">
    <property type="entry name" value="PROKAR_LIPOPROTEIN"/>
    <property type="match status" value="1"/>
</dbReference>
<comment type="caution">
    <text evidence="2">The sequence shown here is derived from an EMBL/GenBank/DDBJ whole genome shotgun (WGS) entry which is preliminary data.</text>
</comment>
<feature type="signal peptide" evidence="1">
    <location>
        <begin position="1"/>
        <end position="19"/>
    </location>
</feature>
<dbReference type="Proteomes" id="UP000824128">
    <property type="component" value="Unassembled WGS sequence"/>
</dbReference>
<name>A0A9D1N4E2_9FIRM</name>
<evidence type="ECO:0000313" key="2">
    <source>
        <dbReference type="EMBL" id="HIU94458.1"/>
    </source>
</evidence>
<dbReference type="AlphaFoldDB" id="A0A9D1N4E2"/>
<feature type="chain" id="PRO_5039611229" description="DUF4358 domain-containing protein" evidence="1">
    <location>
        <begin position="20"/>
        <end position="157"/>
    </location>
</feature>
<keyword evidence="1" id="KW-0732">Signal</keyword>
<protein>
    <recommendedName>
        <fullName evidence="4">DUF4358 domain-containing protein</fullName>
    </recommendedName>
</protein>
<gene>
    <name evidence="2" type="ORF">IAD24_04790</name>
</gene>
<evidence type="ECO:0008006" key="4">
    <source>
        <dbReference type="Google" id="ProtNLM"/>
    </source>
</evidence>
<sequence length="157" mass="16577">MKRFTIILLALMLSLAALACTAQQPAADDPIDDAPLADIMAAIIKDATGEIATAEAEVDAERFSWFFGIDAIEGAEAYSSEALINAIAHSVALLRVPEGTDVAETAAQIEQSANPNKWVCVGAEKTIVKTRGNVVLLVMSQTAIADQIAANFDAYQP</sequence>
<evidence type="ECO:0000313" key="3">
    <source>
        <dbReference type="Proteomes" id="UP000824128"/>
    </source>
</evidence>
<evidence type="ECO:0000256" key="1">
    <source>
        <dbReference type="SAM" id="SignalP"/>
    </source>
</evidence>
<organism evidence="2 3">
    <name type="scientific">Candidatus Aphodomorpha intestinavium</name>
    <dbReference type="NCBI Taxonomy" id="2840672"/>
    <lineage>
        <taxon>Bacteria</taxon>
        <taxon>Bacillati</taxon>
        <taxon>Bacillota</taxon>
        <taxon>Clostridia</taxon>
        <taxon>Eubacteriales</taxon>
        <taxon>Candidatus Aphodomorpha</taxon>
    </lineage>
</organism>
<dbReference type="EMBL" id="DVNZ01000149">
    <property type="protein sequence ID" value="HIU94458.1"/>
    <property type="molecule type" value="Genomic_DNA"/>
</dbReference>